<sequence length="242" mass="27969">MFIHINSGIGFRDFITQMVRSKRARTYLEVGVRDGATLTMIDCDAIGVDPYFQFTVNPAGKKRALYLFQETSDEFFRDRDVKAIMAKPIDVVFLDGLHQFEYLLRDFINSERVCHSTGLIMLDDCLPVNAEMTEREHRPEKRLNADLAQWWTGDVWKLVPILKKWRPDLRITLVDTNPTGNVCITNLDPSSTVLKDNFYKIVDEYRNIHMNDEVLQKFYEENEVISTSTVLNGFDASYVVGP</sequence>
<evidence type="ECO:0000313" key="2">
    <source>
        <dbReference type="Proteomes" id="UP000199205"/>
    </source>
</evidence>
<dbReference type="SUPFAM" id="SSF53335">
    <property type="entry name" value="S-adenosyl-L-methionine-dependent methyltransferases"/>
    <property type="match status" value="1"/>
</dbReference>
<dbReference type="GO" id="GO:0008168">
    <property type="term" value="F:methyltransferase activity"/>
    <property type="evidence" value="ECO:0007669"/>
    <property type="project" value="UniProtKB-KW"/>
</dbReference>
<keyword evidence="1" id="KW-0808">Transferase</keyword>
<dbReference type="InterPro" id="IPR029063">
    <property type="entry name" value="SAM-dependent_MTases_sf"/>
</dbReference>
<dbReference type="AlphaFoldDB" id="A0A1C3XFD9"/>
<proteinExistence type="predicted"/>
<keyword evidence="1" id="KW-0489">Methyltransferase</keyword>
<reference evidence="1 2" key="1">
    <citation type="submission" date="2016-08" db="EMBL/GenBank/DDBJ databases">
        <authorList>
            <person name="Seilhamer J.J."/>
        </authorList>
    </citation>
    <scope>NUCLEOTIDE SEQUENCE [LARGE SCALE GENOMIC DNA]</scope>
    <source>
        <strain evidence="1 2">P1-7</strain>
    </source>
</reference>
<organism evidence="1 2">
    <name type="scientific">Rhizobium lusitanum</name>
    <dbReference type="NCBI Taxonomy" id="293958"/>
    <lineage>
        <taxon>Bacteria</taxon>
        <taxon>Pseudomonadati</taxon>
        <taxon>Pseudomonadota</taxon>
        <taxon>Alphaproteobacteria</taxon>
        <taxon>Hyphomicrobiales</taxon>
        <taxon>Rhizobiaceae</taxon>
        <taxon>Rhizobium/Agrobacterium group</taxon>
        <taxon>Rhizobium</taxon>
    </lineage>
</organism>
<dbReference type="RefSeq" id="WP_092576828.1">
    <property type="nucleotide sequence ID" value="NZ_FMAF01000036.1"/>
</dbReference>
<protein>
    <submittedName>
        <fullName evidence="1">Methyltransferase domain-containing protein</fullName>
    </submittedName>
</protein>
<dbReference type="Pfam" id="PF13578">
    <property type="entry name" value="Methyltransf_24"/>
    <property type="match status" value="1"/>
</dbReference>
<evidence type="ECO:0000313" key="1">
    <source>
        <dbReference type="EMBL" id="SCB50958.1"/>
    </source>
</evidence>
<accession>A0A1C3XFD9</accession>
<dbReference type="GO" id="GO:0032259">
    <property type="term" value="P:methylation"/>
    <property type="evidence" value="ECO:0007669"/>
    <property type="project" value="UniProtKB-KW"/>
</dbReference>
<dbReference type="OrthoDB" id="799111at2"/>
<gene>
    <name evidence="1" type="ORF">GA0061101_1365</name>
</gene>
<dbReference type="Proteomes" id="UP000199205">
    <property type="component" value="Unassembled WGS sequence"/>
</dbReference>
<name>A0A1C3XFD9_9HYPH</name>
<dbReference type="Gene3D" id="3.40.50.150">
    <property type="entry name" value="Vaccinia Virus protein VP39"/>
    <property type="match status" value="1"/>
</dbReference>
<dbReference type="EMBL" id="FMAF01000036">
    <property type="protein sequence ID" value="SCB50958.1"/>
    <property type="molecule type" value="Genomic_DNA"/>
</dbReference>